<dbReference type="SUPFAM" id="SSF56112">
    <property type="entry name" value="Protein kinase-like (PK-like)"/>
    <property type="match status" value="1"/>
</dbReference>
<evidence type="ECO:0000259" key="1">
    <source>
        <dbReference type="Pfam" id="PF01636"/>
    </source>
</evidence>
<dbReference type="GO" id="GO:0016301">
    <property type="term" value="F:kinase activity"/>
    <property type="evidence" value="ECO:0007669"/>
    <property type="project" value="UniProtKB-KW"/>
</dbReference>
<feature type="domain" description="Aminoglycoside phosphotransferase" evidence="1">
    <location>
        <begin position="51"/>
        <end position="261"/>
    </location>
</feature>
<keyword evidence="2" id="KW-0808">Transferase</keyword>
<protein>
    <submittedName>
        <fullName evidence="2">Aminoglycoside 3'-phosphotransferase/choline kinase family protein</fullName>
    </submittedName>
</protein>
<sequence>MAGFPDIKTWDAFSLWRDNPDNWLAEIRDIARAHHVPHSRAERFNTGTNLVVALGRDHILKVFPPILRHQFIAERASLHQLSGRLDVGIQSIVAEGERDTWPYLVLTRLEGHLGQDAWPGLLERQKGSILQQIGETIRQVEAAPLGELSGLTPDWPTLMERQIRDCRDRHIRLGLPEKFWDELDELIGSASSIIPMNPPRVILTGEYIPENFVMLPHQDGWRLSGLFDFGDVMTGLGEYDLLGPSAFMSAGSPGRIASLFKGFGYTGADITPALKKRLLTLMFLHRASDPLRHIRIEGWQHKVGTLGDLKDLLWSPSL</sequence>
<organism evidence="2 3">
    <name type="scientific">Lichenifustis flavocetrariae</name>
    <dbReference type="NCBI Taxonomy" id="2949735"/>
    <lineage>
        <taxon>Bacteria</taxon>
        <taxon>Pseudomonadati</taxon>
        <taxon>Pseudomonadota</taxon>
        <taxon>Alphaproteobacteria</taxon>
        <taxon>Hyphomicrobiales</taxon>
        <taxon>Lichenihabitantaceae</taxon>
        <taxon>Lichenifustis</taxon>
    </lineage>
</organism>
<dbReference type="InterPro" id="IPR011009">
    <property type="entry name" value="Kinase-like_dom_sf"/>
</dbReference>
<dbReference type="Pfam" id="PF01636">
    <property type="entry name" value="APH"/>
    <property type="match status" value="1"/>
</dbReference>
<name>A0AA41YTX2_9HYPH</name>
<evidence type="ECO:0000313" key="2">
    <source>
        <dbReference type="EMBL" id="MCW6507151.1"/>
    </source>
</evidence>
<accession>A0AA41YTX2</accession>
<keyword evidence="2" id="KW-0418">Kinase</keyword>
<dbReference type="AlphaFoldDB" id="A0AA41YTX2"/>
<dbReference type="EMBL" id="JAMOIM010000002">
    <property type="protein sequence ID" value="MCW6507151.1"/>
    <property type="molecule type" value="Genomic_DNA"/>
</dbReference>
<dbReference type="PANTHER" id="PTHR21310:SF15">
    <property type="entry name" value="AMINOGLYCOSIDE PHOSPHOTRANSFERASE DOMAIN-CONTAINING PROTEIN"/>
    <property type="match status" value="1"/>
</dbReference>
<dbReference type="Gene3D" id="3.90.1200.10">
    <property type="match status" value="1"/>
</dbReference>
<dbReference type="InterPro" id="IPR016259">
    <property type="entry name" value="Hygromycin-B_Kinase"/>
</dbReference>
<dbReference type="RefSeq" id="WP_282583521.1">
    <property type="nucleotide sequence ID" value="NZ_JAMOIM010000002.1"/>
</dbReference>
<dbReference type="CDD" id="cd05120">
    <property type="entry name" value="APH_ChoK_like"/>
    <property type="match status" value="1"/>
</dbReference>
<dbReference type="InterPro" id="IPR051678">
    <property type="entry name" value="AGP_Transferase"/>
</dbReference>
<dbReference type="Proteomes" id="UP001165667">
    <property type="component" value="Unassembled WGS sequence"/>
</dbReference>
<comment type="caution">
    <text evidence="2">The sequence shown here is derived from an EMBL/GenBank/DDBJ whole genome shotgun (WGS) entry which is preliminary data.</text>
</comment>
<dbReference type="PIRSF" id="PIRSF000707">
    <property type="entry name" value="Hygromycin-B_kinase"/>
    <property type="match status" value="1"/>
</dbReference>
<dbReference type="PANTHER" id="PTHR21310">
    <property type="entry name" value="AMINOGLYCOSIDE PHOSPHOTRANSFERASE-RELATED-RELATED"/>
    <property type="match status" value="1"/>
</dbReference>
<dbReference type="InterPro" id="IPR002575">
    <property type="entry name" value="Aminoglycoside_PTrfase"/>
</dbReference>
<keyword evidence="3" id="KW-1185">Reference proteome</keyword>
<evidence type="ECO:0000313" key="3">
    <source>
        <dbReference type="Proteomes" id="UP001165667"/>
    </source>
</evidence>
<reference evidence="2" key="1">
    <citation type="submission" date="2022-05" db="EMBL/GenBank/DDBJ databases">
        <authorList>
            <person name="Pankratov T."/>
        </authorList>
    </citation>
    <scope>NUCLEOTIDE SEQUENCE</scope>
    <source>
        <strain evidence="2">BP6-180914</strain>
    </source>
</reference>
<proteinExistence type="predicted"/>
<gene>
    <name evidence="2" type="ORF">M8523_03855</name>
</gene>